<dbReference type="PANTHER" id="PTHR24067">
    <property type="entry name" value="UBIQUITIN-CONJUGATING ENZYME E2"/>
    <property type="match status" value="1"/>
</dbReference>
<dbReference type="AlphaFoldDB" id="A0AAD5Y2N0"/>
<evidence type="ECO:0000313" key="3">
    <source>
        <dbReference type="EMBL" id="KAJ3255341.1"/>
    </source>
</evidence>
<dbReference type="CDD" id="cd23814">
    <property type="entry name" value="UEV_AKTIP"/>
    <property type="match status" value="1"/>
</dbReference>
<protein>
    <recommendedName>
        <fullName evidence="2">UBC core domain-containing protein</fullName>
    </recommendedName>
</protein>
<feature type="domain" description="UBC core" evidence="2">
    <location>
        <begin position="6"/>
        <end position="157"/>
    </location>
</feature>
<dbReference type="Proteomes" id="UP001210925">
    <property type="component" value="Unassembled WGS sequence"/>
</dbReference>
<dbReference type="SUPFAM" id="SSF54495">
    <property type="entry name" value="UBC-like"/>
    <property type="match status" value="1"/>
</dbReference>
<dbReference type="InterPro" id="IPR050113">
    <property type="entry name" value="Ub_conjugating_enzyme"/>
</dbReference>
<sequence>MESEYLKGLNVLIEYKNLISEMNCPSGMYVVPSEDLFLWHGTLFIHRGYYKEGVFKFEVSLKNYPTECPTVKFKSSIFHPLIDPIDNMLYLGKFENKWSNQFYISHILHYIKDIFKSQMIQDINELYCPHLEALKIFKGEKQRFIQLANQSAVKSNLEDELFKKDFIQFKNLSDGEYANLKLKMNQYMNK</sequence>
<dbReference type="InterPro" id="IPR016135">
    <property type="entry name" value="UBQ-conjugating_enzyme/RWD"/>
</dbReference>
<dbReference type="PROSITE" id="PS50127">
    <property type="entry name" value="UBC_2"/>
    <property type="match status" value="1"/>
</dbReference>
<dbReference type="Gene3D" id="3.10.110.10">
    <property type="entry name" value="Ubiquitin Conjugating Enzyme"/>
    <property type="match status" value="1"/>
</dbReference>
<keyword evidence="4" id="KW-1185">Reference proteome</keyword>
<comment type="caution">
    <text evidence="3">The sequence shown here is derived from an EMBL/GenBank/DDBJ whole genome shotgun (WGS) entry which is preliminary data.</text>
</comment>
<organism evidence="3 4">
    <name type="scientific">Boothiomyces macroporosus</name>
    <dbReference type="NCBI Taxonomy" id="261099"/>
    <lineage>
        <taxon>Eukaryota</taxon>
        <taxon>Fungi</taxon>
        <taxon>Fungi incertae sedis</taxon>
        <taxon>Chytridiomycota</taxon>
        <taxon>Chytridiomycota incertae sedis</taxon>
        <taxon>Chytridiomycetes</taxon>
        <taxon>Rhizophydiales</taxon>
        <taxon>Terramycetaceae</taxon>
        <taxon>Boothiomyces</taxon>
    </lineage>
</organism>
<keyword evidence="1" id="KW-0833">Ubl conjugation pathway</keyword>
<dbReference type="EMBL" id="JADGKB010000068">
    <property type="protein sequence ID" value="KAJ3255341.1"/>
    <property type="molecule type" value="Genomic_DNA"/>
</dbReference>
<name>A0AAD5Y2N0_9FUNG</name>
<dbReference type="Pfam" id="PF00179">
    <property type="entry name" value="UQ_con"/>
    <property type="match status" value="1"/>
</dbReference>
<dbReference type="SMART" id="SM00212">
    <property type="entry name" value="UBCc"/>
    <property type="match status" value="1"/>
</dbReference>
<evidence type="ECO:0000256" key="1">
    <source>
        <dbReference type="ARBA" id="ARBA00022786"/>
    </source>
</evidence>
<reference evidence="3" key="1">
    <citation type="submission" date="2020-05" db="EMBL/GenBank/DDBJ databases">
        <title>Phylogenomic resolution of chytrid fungi.</title>
        <authorList>
            <person name="Stajich J.E."/>
            <person name="Amses K."/>
            <person name="Simmons R."/>
            <person name="Seto K."/>
            <person name="Myers J."/>
            <person name="Bonds A."/>
            <person name="Quandt C.A."/>
            <person name="Barry K."/>
            <person name="Liu P."/>
            <person name="Grigoriev I."/>
            <person name="Longcore J.E."/>
            <person name="James T.Y."/>
        </authorList>
    </citation>
    <scope>NUCLEOTIDE SEQUENCE</scope>
    <source>
        <strain evidence="3">PLAUS21</strain>
    </source>
</reference>
<gene>
    <name evidence="3" type="ORF">HK103_006364</name>
</gene>
<evidence type="ECO:0000313" key="4">
    <source>
        <dbReference type="Proteomes" id="UP001210925"/>
    </source>
</evidence>
<proteinExistence type="predicted"/>
<dbReference type="InterPro" id="IPR000608">
    <property type="entry name" value="UBC"/>
</dbReference>
<evidence type="ECO:0000259" key="2">
    <source>
        <dbReference type="PROSITE" id="PS50127"/>
    </source>
</evidence>
<accession>A0AAD5Y2N0</accession>